<feature type="compositionally biased region" description="Basic and acidic residues" evidence="1">
    <location>
        <begin position="135"/>
        <end position="146"/>
    </location>
</feature>
<proteinExistence type="predicted"/>
<feature type="compositionally biased region" description="Basic and acidic residues" evidence="1">
    <location>
        <begin position="175"/>
        <end position="190"/>
    </location>
</feature>
<dbReference type="AlphaFoldDB" id="A0A6A6QGQ9"/>
<organism evidence="2 3">
    <name type="scientific">Lophium mytilinum</name>
    <dbReference type="NCBI Taxonomy" id="390894"/>
    <lineage>
        <taxon>Eukaryota</taxon>
        <taxon>Fungi</taxon>
        <taxon>Dikarya</taxon>
        <taxon>Ascomycota</taxon>
        <taxon>Pezizomycotina</taxon>
        <taxon>Dothideomycetes</taxon>
        <taxon>Pleosporomycetidae</taxon>
        <taxon>Mytilinidiales</taxon>
        <taxon>Mytilinidiaceae</taxon>
        <taxon>Lophium</taxon>
    </lineage>
</organism>
<dbReference type="EMBL" id="MU004196">
    <property type="protein sequence ID" value="KAF2491180.1"/>
    <property type="molecule type" value="Genomic_DNA"/>
</dbReference>
<accession>A0A6A6QGQ9</accession>
<feature type="region of interest" description="Disordered" evidence="1">
    <location>
        <begin position="47"/>
        <end position="190"/>
    </location>
</feature>
<protein>
    <submittedName>
        <fullName evidence="2">Uncharacterized protein</fullName>
    </submittedName>
</protein>
<sequence length="190" mass="21464">MSRRGSETAKKPDPELVAVIGDLQRGLEEKTRAIGEERAKQYHALREEYQRSHVTEENRGRSVDPAMDEAASEWSRSRLERKRSMTIGAPPLQRTHSKKQVPAVLRREASRNRSRTRVVDPAENEASFDAAIEPRLGKAGDGDGRSRERKRSTARAVIPGAPPRHRSTSRRKPEKKAGGDHHFDDIIDNF</sequence>
<evidence type="ECO:0000256" key="1">
    <source>
        <dbReference type="SAM" id="MobiDB-lite"/>
    </source>
</evidence>
<feature type="compositionally biased region" description="Basic and acidic residues" evidence="1">
    <location>
        <begin position="47"/>
        <end position="62"/>
    </location>
</feature>
<dbReference type="Proteomes" id="UP000799750">
    <property type="component" value="Unassembled WGS sequence"/>
</dbReference>
<feature type="compositionally biased region" description="Basic residues" evidence="1">
    <location>
        <begin position="163"/>
        <end position="174"/>
    </location>
</feature>
<evidence type="ECO:0000313" key="3">
    <source>
        <dbReference type="Proteomes" id="UP000799750"/>
    </source>
</evidence>
<name>A0A6A6QGQ9_9PEZI</name>
<keyword evidence="3" id="KW-1185">Reference proteome</keyword>
<gene>
    <name evidence="2" type="ORF">BU16DRAFT_543424</name>
</gene>
<evidence type="ECO:0000313" key="2">
    <source>
        <dbReference type="EMBL" id="KAF2491180.1"/>
    </source>
</evidence>
<reference evidence="2" key="1">
    <citation type="journal article" date="2020" name="Stud. Mycol.">
        <title>101 Dothideomycetes genomes: a test case for predicting lifestyles and emergence of pathogens.</title>
        <authorList>
            <person name="Haridas S."/>
            <person name="Albert R."/>
            <person name="Binder M."/>
            <person name="Bloem J."/>
            <person name="Labutti K."/>
            <person name="Salamov A."/>
            <person name="Andreopoulos B."/>
            <person name="Baker S."/>
            <person name="Barry K."/>
            <person name="Bills G."/>
            <person name="Bluhm B."/>
            <person name="Cannon C."/>
            <person name="Castanera R."/>
            <person name="Culley D."/>
            <person name="Daum C."/>
            <person name="Ezra D."/>
            <person name="Gonzalez J."/>
            <person name="Henrissat B."/>
            <person name="Kuo A."/>
            <person name="Liang C."/>
            <person name="Lipzen A."/>
            <person name="Lutzoni F."/>
            <person name="Magnuson J."/>
            <person name="Mondo S."/>
            <person name="Nolan M."/>
            <person name="Ohm R."/>
            <person name="Pangilinan J."/>
            <person name="Park H.-J."/>
            <person name="Ramirez L."/>
            <person name="Alfaro M."/>
            <person name="Sun H."/>
            <person name="Tritt A."/>
            <person name="Yoshinaga Y."/>
            <person name="Zwiers L.-H."/>
            <person name="Turgeon B."/>
            <person name="Goodwin S."/>
            <person name="Spatafora J."/>
            <person name="Crous P."/>
            <person name="Grigoriev I."/>
        </authorList>
    </citation>
    <scope>NUCLEOTIDE SEQUENCE</scope>
    <source>
        <strain evidence="2">CBS 269.34</strain>
    </source>
</reference>